<proteinExistence type="predicted"/>
<name>A0A8S0W6F3_CYCAE</name>
<evidence type="ECO:0000256" key="1">
    <source>
        <dbReference type="SAM" id="MobiDB-lite"/>
    </source>
</evidence>
<organism evidence="2 3">
    <name type="scientific">Cyclocybe aegerita</name>
    <name type="common">Black poplar mushroom</name>
    <name type="synonym">Agrocybe aegerita</name>
    <dbReference type="NCBI Taxonomy" id="1973307"/>
    <lineage>
        <taxon>Eukaryota</taxon>
        <taxon>Fungi</taxon>
        <taxon>Dikarya</taxon>
        <taxon>Basidiomycota</taxon>
        <taxon>Agaricomycotina</taxon>
        <taxon>Agaricomycetes</taxon>
        <taxon>Agaricomycetidae</taxon>
        <taxon>Agaricales</taxon>
        <taxon>Agaricineae</taxon>
        <taxon>Bolbitiaceae</taxon>
        <taxon>Cyclocybe</taxon>
    </lineage>
</organism>
<feature type="compositionally biased region" description="Polar residues" evidence="1">
    <location>
        <begin position="80"/>
        <end position="91"/>
    </location>
</feature>
<dbReference type="AlphaFoldDB" id="A0A8S0W6F3"/>
<feature type="region of interest" description="Disordered" evidence="1">
    <location>
        <begin position="76"/>
        <end position="145"/>
    </location>
</feature>
<dbReference type="EMBL" id="CACVBS010000046">
    <property type="protein sequence ID" value="CAA7264648.1"/>
    <property type="molecule type" value="Genomic_DNA"/>
</dbReference>
<keyword evidence="3" id="KW-1185">Reference proteome</keyword>
<evidence type="ECO:0000313" key="3">
    <source>
        <dbReference type="Proteomes" id="UP000467700"/>
    </source>
</evidence>
<gene>
    <name evidence="2" type="ORF">AAE3_LOCUS7281</name>
</gene>
<comment type="caution">
    <text evidence="2">The sequence shown here is derived from an EMBL/GenBank/DDBJ whole genome shotgun (WGS) entry which is preliminary data.</text>
</comment>
<reference evidence="2 3" key="1">
    <citation type="submission" date="2020-01" db="EMBL/GenBank/DDBJ databases">
        <authorList>
            <person name="Gupta K D."/>
        </authorList>
    </citation>
    <scope>NUCLEOTIDE SEQUENCE [LARGE SCALE GENOMIC DNA]</scope>
</reference>
<sequence length="145" mass="16042">MPHGNPSPAFHSLSSTVGVTNKLPIRTYPPCTRPPASITPPAHLIPLFPRTQSQRGWQEAIHHEHGQATMEVTWAGKPRASQNNDEWQAQASDEDDTARTPRSRPAWVPATKDDNGDGRRGTMTTVAGEGQRQQRGRTMRMMAAR</sequence>
<accession>A0A8S0W6F3</accession>
<dbReference type="Proteomes" id="UP000467700">
    <property type="component" value="Unassembled WGS sequence"/>
</dbReference>
<evidence type="ECO:0000313" key="2">
    <source>
        <dbReference type="EMBL" id="CAA7264648.1"/>
    </source>
</evidence>
<feature type="compositionally biased region" description="Basic and acidic residues" evidence="1">
    <location>
        <begin position="111"/>
        <end position="120"/>
    </location>
</feature>
<protein>
    <submittedName>
        <fullName evidence="2">Uncharacterized protein</fullName>
    </submittedName>
</protein>